<dbReference type="InterPro" id="IPR045794">
    <property type="entry name" value="Trypco1"/>
</dbReference>
<evidence type="ECO:0000313" key="3">
    <source>
        <dbReference type="Proteomes" id="UP001500620"/>
    </source>
</evidence>
<feature type="domain" description="Trypsin-co-occurring" evidence="1">
    <location>
        <begin position="15"/>
        <end position="106"/>
    </location>
</feature>
<gene>
    <name evidence="2" type="ORF">GCM10022255_111170</name>
</gene>
<organism evidence="2 3">
    <name type="scientific">Dactylosporangium darangshiense</name>
    <dbReference type="NCBI Taxonomy" id="579108"/>
    <lineage>
        <taxon>Bacteria</taxon>
        <taxon>Bacillati</taxon>
        <taxon>Actinomycetota</taxon>
        <taxon>Actinomycetes</taxon>
        <taxon>Micromonosporales</taxon>
        <taxon>Micromonosporaceae</taxon>
        <taxon>Dactylosporangium</taxon>
    </lineage>
</organism>
<evidence type="ECO:0000259" key="1">
    <source>
        <dbReference type="Pfam" id="PF19493"/>
    </source>
</evidence>
<dbReference type="Pfam" id="PF19493">
    <property type="entry name" value="Trypco1"/>
    <property type="match status" value="1"/>
</dbReference>
<evidence type="ECO:0000313" key="2">
    <source>
        <dbReference type="EMBL" id="GAA4263754.1"/>
    </source>
</evidence>
<comment type="caution">
    <text evidence="2">The sequence shown here is derived from an EMBL/GenBank/DDBJ whole genome shotgun (WGS) entry which is preliminary data.</text>
</comment>
<reference evidence="3" key="1">
    <citation type="journal article" date="2019" name="Int. J. Syst. Evol. Microbiol.">
        <title>The Global Catalogue of Microorganisms (GCM) 10K type strain sequencing project: providing services to taxonomists for standard genome sequencing and annotation.</title>
        <authorList>
            <consortium name="The Broad Institute Genomics Platform"/>
            <consortium name="The Broad Institute Genome Sequencing Center for Infectious Disease"/>
            <person name="Wu L."/>
            <person name="Ma J."/>
        </authorList>
    </citation>
    <scope>NUCLEOTIDE SEQUENCE [LARGE SCALE GENOMIC DNA]</scope>
    <source>
        <strain evidence="3">JCM 17441</strain>
    </source>
</reference>
<dbReference type="NCBIfam" id="NF041216">
    <property type="entry name" value="CU044_2847_fam"/>
    <property type="match status" value="1"/>
</dbReference>
<proteinExistence type="predicted"/>
<dbReference type="Proteomes" id="UP001500620">
    <property type="component" value="Unassembled WGS sequence"/>
</dbReference>
<name>A0ABP8DVP7_9ACTN</name>
<accession>A0ABP8DVP7</accession>
<sequence>MDSVRVRIPVDAGIDGQVQYIEAEIEPGPGVTLASGGKLQEASWSLAEAFDRVGPALHVVLTKLRSQLRAPKEVEIEFGLKLGGEAGVIFTKGTAEASFTVTARWDGAGEDAPA</sequence>
<protein>
    <recommendedName>
        <fullName evidence="1">Trypsin-co-occurring domain-containing protein</fullName>
    </recommendedName>
</protein>
<keyword evidence="3" id="KW-1185">Reference proteome</keyword>
<dbReference type="EMBL" id="BAABAT010000079">
    <property type="protein sequence ID" value="GAA4263754.1"/>
    <property type="molecule type" value="Genomic_DNA"/>
</dbReference>